<keyword evidence="12" id="KW-0282">Flagellum</keyword>
<dbReference type="GO" id="GO:0071978">
    <property type="term" value="P:bacterial-type flagellum-dependent swarming motility"/>
    <property type="evidence" value="ECO:0007669"/>
    <property type="project" value="TreeGrafter"/>
</dbReference>
<dbReference type="AlphaFoldDB" id="A0A1A5JN78"/>
<keyword evidence="12" id="KW-0969">Cilium</keyword>
<dbReference type="GO" id="GO:0050918">
    <property type="term" value="P:positive chemotaxis"/>
    <property type="evidence" value="ECO:0007669"/>
    <property type="project" value="TreeGrafter"/>
</dbReference>
<gene>
    <name evidence="12" type="ORF">BAE39_16730</name>
</gene>
<sequence length="315" mass="33276">MTSPGSPAQARSLIIERLVGDSGEAAQVIGTGRGMAERAAPLLQKSLTSELGVPVTVDLRAVEVSRVAEARSRAGDTFAMTIVASSTSSDAMTLVIDAPAIAIMVCTLFGGDPETPASPIERDLSQIEVDVSTMLFQQVAQALNGSGRRSLDLRLPVPRAMSGTEAKRHVLRDGAALRIVLGISTPADSGTVTVTMPQRIVLASRDSAASTAGDDHGPSWRERFSEEVMRSTVALEATMPLARLTLGDLASLEVGQVIDFDETAQSRARLSARGQTLFVCEFGKLGQNYTVRIRHPFDAGQDFIDGLMPASAGRA</sequence>
<evidence type="ECO:0000256" key="8">
    <source>
        <dbReference type="ARBA" id="ARBA00023136"/>
    </source>
</evidence>
<evidence type="ECO:0000256" key="6">
    <source>
        <dbReference type="ARBA" id="ARBA00022500"/>
    </source>
</evidence>
<evidence type="ECO:0000256" key="4">
    <source>
        <dbReference type="ARBA" id="ARBA00021898"/>
    </source>
</evidence>
<evidence type="ECO:0000259" key="11">
    <source>
        <dbReference type="Pfam" id="PF01052"/>
    </source>
</evidence>
<evidence type="ECO:0000256" key="1">
    <source>
        <dbReference type="ARBA" id="ARBA00004117"/>
    </source>
</evidence>
<dbReference type="EMBL" id="LZTJ01000023">
    <property type="protein sequence ID" value="OBP74384.1"/>
    <property type="molecule type" value="Genomic_DNA"/>
</dbReference>
<evidence type="ECO:0000256" key="3">
    <source>
        <dbReference type="ARBA" id="ARBA00011049"/>
    </source>
</evidence>
<dbReference type="PANTHER" id="PTHR30034:SF6">
    <property type="entry name" value="YOP PROTEINS TRANSLOCATION PROTEIN Q"/>
    <property type="match status" value="1"/>
</dbReference>
<dbReference type="InterPro" id="IPR028976">
    <property type="entry name" value="CheC-like_sf"/>
</dbReference>
<evidence type="ECO:0000256" key="10">
    <source>
        <dbReference type="ARBA" id="ARBA00025044"/>
    </source>
</evidence>
<keyword evidence="12" id="KW-0966">Cell projection</keyword>
<dbReference type="Gene3D" id="2.30.330.10">
    <property type="entry name" value="SpoA-like"/>
    <property type="match status" value="1"/>
</dbReference>
<dbReference type="GeneID" id="66682321"/>
<protein>
    <recommendedName>
        <fullName evidence="4">Flagellar motor switch protein FliM</fullName>
    </recommendedName>
</protein>
<comment type="caution">
    <text evidence="12">The sequence shown here is derived from an EMBL/GenBank/DDBJ whole genome shotgun (WGS) entry which is preliminary data.</text>
</comment>
<dbReference type="OrthoDB" id="8273530at2"/>
<dbReference type="GO" id="GO:0005886">
    <property type="term" value="C:plasma membrane"/>
    <property type="evidence" value="ECO:0007669"/>
    <property type="project" value="UniProtKB-SubCell"/>
</dbReference>
<proteinExistence type="inferred from homology"/>
<evidence type="ECO:0000256" key="9">
    <source>
        <dbReference type="ARBA" id="ARBA00023143"/>
    </source>
</evidence>
<keyword evidence="5" id="KW-1003">Cell membrane</keyword>
<dbReference type="InterPro" id="IPR001543">
    <property type="entry name" value="FliN-like_C"/>
</dbReference>
<evidence type="ECO:0000256" key="5">
    <source>
        <dbReference type="ARBA" id="ARBA00022475"/>
    </source>
</evidence>
<dbReference type="Gene3D" id="3.40.1550.10">
    <property type="entry name" value="CheC-like"/>
    <property type="match status" value="1"/>
</dbReference>
<accession>A0A1A5JN78</accession>
<dbReference type="SUPFAM" id="SSF101801">
    <property type="entry name" value="Surface presentation of antigens (SPOA)"/>
    <property type="match status" value="1"/>
</dbReference>
<reference evidence="13" key="1">
    <citation type="submission" date="2016-06" db="EMBL/GenBank/DDBJ databases">
        <title>NZP2037 Pacbio-Illumina hybrid assembly.</title>
        <authorList>
            <person name="Ramsay J.P."/>
        </authorList>
    </citation>
    <scope>NUCLEOTIDE SEQUENCE [LARGE SCALE GENOMIC DNA]</scope>
    <source>
        <strain evidence="13">R7ANS::ICEMlSym2042</strain>
    </source>
</reference>
<dbReference type="Proteomes" id="UP000093748">
    <property type="component" value="Unassembled WGS sequence"/>
</dbReference>
<keyword evidence="9" id="KW-0975">Bacterial flagellum</keyword>
<dbReference type="RefSeq" id="WP_010911267.1">
    <property type="nucleotide sequence ID" value="NZ_LZTH01000001.1"/>
</dbReference>
<keyword evidence="7" id="KW-0283">Flagellar rotation</keyword>
<dbReference type="GO" id="GO:0009425">
    <property type="term" value="C:bacterial-type flagellum basal body"/>
    <property type="evidence" value="ECO:0007669"/>
    <property type="project" value="UniProtKB-SubCell"/>
</dbReference>
<keyword evidence="6" id="KW-0145">Chemotaxis</keyword>
<feature type="domain" description="Flagellar motor switch protein FliN-like C-terminal" evidence="11">
    <location>
        <begin position="226"/>
        <end position="296"/>
    </location>
</feature>
<comment type="function">
    <text evidence="10">FliM is one of three proteins (FliG, FliN, FliM) that forms the rotor-mounted switch complex (C ring), located at the base of the basal body. This complex interacts with the CheY and CheZ chemotaxis proteins, in addition to contacting components of the motor that determine the direction of flagellar rotation.</text>
</comment>
<comment type="similarity">
    <text evidence="3">Belongs to the FliM family.</text>
</comment>
<keyword evidence="8" id="KW-0472">Membrane</keyword>
<evidence type="ECO:0000256" key="7">
    <source>
        <dbReference type="ARBA" id="ARBA00022779"/>
    </source>
</evidence>
<dbReference type="InterPro" id="IPR036429">
    <property type="entry name" value="SpoA-like_sf"/>
</dbReference>
<evidence type="ECO:0000313" key="12">
    <source>
        <dbReference type="EMBL" id="OBP74384.1"/>
    </source>
</evidence>
<evidence type="ECO:0000313" key="13">
    <source>
        <dbReference type="Proteomes" id="UP000093748"/>
    </source>
</evidence>
<comment type="subcellular location">
    <subcellularLocation>
        <location evidence="1">Bacterial flagellum basal body</location>
    </subcellularLocation>
    <subcellularLocation>
        <location evidence="2">Cell membrane</location>
        <topology evidence="2">Peripheral membrane protein</topology>
    </subcellularLocation>
</comment>
<dbReference type="Pfam" id="PF01052">
    <property type="entry name" value="FliMN_C"/>
    <property type="match status" value="1"/>
</dbReference>
<evidence type="ECO:0000256" key="2">
    <source>
        <dbReference type="ARBA" id="ARBA00004202"/>
    </source>
</evidence>
<name>A0A1A5JN78_RHILI</name>
<dbReference type="PANTHER" id="PTHR30034">
    <property type="entry name" value="FLAGELLAR MOTOR SWITCH PROTEIN FLIM"/>
    <property type="match status" value="1"/>
</dbReference>
<organism evidence="12 13">
    <name type="scientific">Rhizobium loti</name>
    <name type="common">Mesorhizobium loti</name>
    <dbReference type="NCBI Taxonomy" id="381"/>
    <lineage>
        <taxon>Bacteria</taxon>
        <taxon>Pseudomonadati</taxon>
        <taxon>Pseudomonadota</taxon>
        <taxon>Alphaproteobacteria</taxon>
        <taxon>Hyphomicrobiales</taxon>
        <taxon>Phyllobacteriaceae</taxon>
        <taxon>Mesorhizobium</taxon>
    </lineage>
</organism>